<keyword evidence="8" id="KW-0206">Cytoskeleton</keyword>
<accession>A0A6A4V924</accession>
<keyword evidence="5" id="KW-0493">Microtubule</keyword>
<organism evidence="11 12">
    <name type="scientific">Amphibalanus amphitrite</name>
    <name type="common">Striped barnacle</name>
    <name type="synonym">Balanus amphitrite</name>
    <dbReference type="NCBI Taxonomy" id="1232801"/>
    <lineage>
        <taxon>Eukaryota</taxon>
        <taxon>Metazoa</taxon>
        <taxon>Ecdysozoa</taxon>
        <taxon>Arthropoda</taxon>
        <taxon>Crustacea</taxon>
        <taxon>Multicrustacea</taxon>
        <taxon>Cirripedia</taxon>
        <taxon>Thoracica</taxon>
        <taxon>Thoracicalcarea</taxon>
        <taxon>Balanomorpha</taxon>
        <taxon>Balanoidea</taxon>
        <taxon>Balanidae</taxon>
        <taxon>Amphibalaninae</taxon>
        <taxon>Amphibalanus</taxon>
    </lineage>
</organism>
<name>A0A6A4V924_AMPAM</name>
<keyword evidence="6" id="KW-0498">Mitosis</keyword>
<keyword evidence="12" id="KW-1185">Reference proteome</keyword>
<dbReference type="GO" id="GO:0005819">
    <property type="term" value="C:spindle"/>
    <property type="evidence" value="ECO:0007669"/>
    <property type="project" value="UniProtKB-SubCell"/>
</dbReference>
<dbReference type="EMBL" id="VIIS01001968">
    <property type="protein sequence ID" value="KAF0290245.1"/>
    <property type="molecule type" value="Genomic_DNA"/>
</dbReference>
<dbReference type="GO" id="GO:0005874">
    <property type="term" value="C:microtubule"/>
    <property type="evidence" value="ECO:0007669"/>
    <property type="project" value="UniProtKB-KW"/>
</dbReference>
<dbReference type="PANTHER" id="PTHR31570">
    <property type="entry name" value="HAUS AUGMIN-LIKE COMPLEX SUBUNIT 1"/>
    <property type="match status" value="1"/>
</dbReference>
<comment type="caution">
    <text evidence="11">The sequence shown here is derived from an EMBL/GenBank/DDBJ whole genome shotgun (WGS) entry which is preliminary data.</text>
</comment>
<dbReference type="GO" id="GO:0051225">
    <property type="term" value="P:spindle assembly"/>
    <property type="evidence" value="ECO:0007669"/>
    <property type="project" value="InterPro"/>
</dbReference>
<evidence type="ECO:0000256" key="7">
    <source>
        <dbReference type="ARBA" id="ARBA00023054"/>
    </source>
</evidence>
<evidence type="ECO:0000313" key="12">
    <source>
        <dbReference type="Proteomes" id="UP000440578"/>
    </source>
</evidence>
<dbReference type="OrthoDB" id="5372507at2759"/>
<sequence>MNKEIVKINQWLVDTLGTADVPAYEVDRRTLSLLQQLQATVDANDEHARRLTEHLRVTRAAYAAEQRRLEAAQRRLGVERVHLASDSQRVLSALAHSAQLLGLDRPSPAGLLLEHARLEREQQALAARLEREQAGLRGQQADVKQLLVQEAALERQLTEAAAQQGADEAVIQQKLAKSRFLSGKMQEYKSLVRKQEGILAQRGFSEELTHDMILRRFEFLTQKRGSLEQLQLKLKQFGELPPDADLARVKIAEMEAELEKLEAQFNDKIHGIHTAGSSG</sequence>
<keyword evidence="7 10" id="KW-0175">Coiled coil</keyword>
<evidence type="ECO:0000313" key="11">
    <source>
        <dbReference type="EMBL" id="KAF0290245.1"/>
    </source>
</evidence>
<protein>
    <submittedName>
        <fullName evidence="11">HAUS augmin-like complex subunit 1</fullName>
    </submittedName>
</protein>
<dbReference type="PRINTS" id="PR02087">
    <property type="entry name" value="HAUSAUGMINL1"/>
</dbReference>
<evidence type="ECO:0000256" key="3">
    <source>
        <dbReference type="ARBA" id="ARBA00022490"/>
    </source>
</evidence>
<evidence type="ECO:0000256" key="5">
    <source>
        <dbReference type="ARBA" id="ARBA00022701"/>
    </source>
</evidence>
<dbReference type="PANTHER" id="PTHR31570:SF1">
    <property type="entry name" value="HAUS AUGMIN-LIKE COMPLEX SUBUNIT 1"/>
    <property type="match status" value="1"/>
</dbReference>
<reference evidence="11 12" key="1">
    <citation type="submission" date="2019-07" db="EMBL/GenBank/DDBJ databases">
        <title>Draft genome assembly of a fouling barnacle, Amphibalanus amphitrite (Darwin, 1854): The first reference genome for Thecostraca.</title>
        <authorList>
            <person name="Kim W."/>
        </authorList>
    </citation>
    <scope>NUCLEOTIDE SEQUENCE [LARGE SCALE GENOMIC DNA]</scope>
    <source>
        <strain evidence="11">SNU_AA5</strain>
        <tissue evidence="11">Soma without cirri and trophi</tissue>
    </source>
</reference>
<feature type="coiled-coil region" evidence="10">
    <location>
        <begin position="244"/>
        <end position="271"/>
    </location>
</feature>
<evidence type="ECO:0000256" key="9">
    <source>
        <dbReference type="ARBA" id="ARBA00023306"/>
    </source>
</evidence>
<evidence type="ECO:0000256" key="4">
    <source>
        <dbReference type="ARBA" id="ARBA00022618"/>
    </source>
</evidence>
<dbReference type="Pfam" id="PF25762">
    <property type="entry name" value="HAUS1"/>
    <property type="match status" value="1"/>
</dbReference>
<keyword evidence="3" id="KW-0963">Cytoplasm</keyword>
<feature type="coiled-coil region" evidence="10">
    <location>
        <begin position="115"/>
        <end position="163"/>
    </location>
</feature>
<gene>
    <name evidence="11" type="primary">Haus1</name>
    <name evidence="11" type="ORF">FJT64_011559</name>
</gene>
<evidence type="ECO:0000256" key="6">
    <source>
        <dbReference type="ARBA" id="ARBA00022776"/>
    </source>
</evidence>
<dbReference type="GO" id="GO:0070652">
    <property type="term" value="C:HAUS complex"/>
    <property type="evidence" value="ECO:0007669"/>
    <property type="project" value="InterPro"/>
</dbReference>
<evidence type="ECO:0000256" key="10">
    <source>
        <dbReference type="SAM" id="Coils"/>
    </source>
</evidence>
<proteinExistence type="inferred from homology"/>
<dbReference type="Proteomes" id="UP000440578">
    <property type="component" value="Unassembled WGS sequence"/>
</dbReference>
<evidence type="ECO:0000256" key="1">
    <source>
        <dbReference type="ARBA" id="ARBA00004186"/>
    </source>
</evidence>
<keyword evidence="9" id="KW-0131">Cell cycle</keyword>
<evidence type="ECO:0000256" key="2">
    <source>
        <dbReference type="ARBA" id="ARBA00005479"/>
    </source>
</evidence>
<comment type="subcellular location">
    <subcellularLocation>
        <location evidence="1">Cytoplasm</location>
        <location evidence="1">Cytoskeleton</location>
        <location evidence="1">Spindle</location>
    </subcellularLocation>
</comment>
<evidence type="ECO:0000256" key="8">
    <source>
        <dbReference type="ARBA" id="ARBA00023212"/>
    </source>
</evidence>
<dbReference type="GO" id="GO:0005829">
    <property type="term" value="C:cytosol"/>
    <property type="evidence" value="ECO:0007669"/>
    <property type="project" value="TreeGrafter"/>
</dbReference>
<dbReference type="GO" id="GO:0051301">
    <property type="term" value="P:cell division"/>
    <property type="evidence" value="ECO:0007669"/>
    <property type="project" value="UniProtKB-KW"/>
</dbReference>
<comment type="similarity">
    <text evidence="2">Belongs to the HAUS1 family.</text>
</comment>
<keyword evidence="4" id="KW-0132">Cell division</keyword>
<dbReference type="AlphaFoldDB" id="A0A6A4V924"/>
<dbReference type="InterPro" id="IPR026243">
    <property type="entry name" value="HAUS1"/>
</dbReference>